<protein>
    <submittedName>
        <fullName evidence="1">Uncharacterized protein</fullName>
    </submittedName>
</protein>
<dbReference type="RefSeq" id="WP_377790184.1">
    <property type="nucleotide sequence ID" value="NZ_JBHLYQ010000117.1"/>
</dbReference>
<keyword evidence="2" id="KW-1185">Reference proteome</keyword>
<evidence type="ECO:0000313" key="1">
    <source>
        <dbReference type="EMBL" id="MFC0082575.1"/>
    </source>
</evidence>
<sequence length="45" mass="4393">MSIEGEVGAPGPLCTLALAAPAVPAPASRAASIPAMPAVWPSPLR</sequence>
<comment type="caution">
    <text evidence="1">The sequence shown here is derived from an EMBL/GenBank/DDBJ whole genome shotgun (WGS) entry which is preliminary data.</text>
</comment>
<proteinExistence type="predicted"/>
<dbReference type="Proteomes" id="UP001589788">
    <property type="component" value="Unassembled WGS sequence"/>
</dbReference>
<dbReference type="EMBL" id="JBHLYQ010000117">
    <property type="protein sequence ID" value="MFC0082575.1"/>
    <property type="molecule type" value="Genomic_DNA"/>
</dbReference>
<reference evidence="1 2" key="1">
    <citation type="submission" date="2024-09" db="EMBL/GenBank/DDBJ databases">
        <authorList>
            <person name="Sun Q."/>
            <person name="Mori K."/>
        </authorList>
    </citation>
    <scope>NUCLEOTIDE SEQUENCE [LARGE SCALE GENOMIC DNA]</scope>
    <source>
        <strain evidence="1 2">JCM 15389</strain>
    </source>
</reference>
<evidence type="ECO:0000313" key="2">
    <source>
        <dbReference type="Proteomes" id="UP001589788"/>
    </source>
</evidence>
<gene>
    <name evidence="1" type="ORF">ACFFRE_10575</name>
</gene>
<organism evidence="1 2">
    <name type="scientific">Aciditerrimonas ferrireducens</name>
    <dbReference type="NCBI Taxonomy" id="667306"/>
    <lineage>
        <taxon>Bacteria</taxon>
        <taxon>Bacillati</taxon>
        <taxon>Actinomycetota</taxon>
        <taxon>Acidimicrobiia</taxon>
        <taxon>Acidimicrobiales</taxon>
        <taxon>Acidimicrobiaceae</taxon>
        <taxon>Aciditerrimonas</taxon>
    </lineage>
</organism>
<name>A0ABV6C4F0_9ACTN</name>
<accession>A0ABV6C4F0</accession>